<dbReference type="SUPFAM" id="SSF53448">
    <property type="entry name" value="Nucleotide-diphospho-sugar transferases"/>
    <property type="match status" value="1"/>
</dbReference>
<organism evidence="1 2">
    <name type="scientific">Pseudolactococcus hodotermopsidis</name>
    <dbReference type="NCBI Taxonomy" id="2709157"/>
    <lineage>
        <taxon>Bacteria</taxon>
        <taxon>Bacillati</taxon>
        <taxon>Bacillota</taxon>
        <taxon>Bacilli</taxon>
        <taxon>Lactobacillales</taxon>
        <taxon>Streptococcaceae</taxon>
        <taxon>Pseudolactococcus</taxon>
    </lineage>
</organism>
<dbReference type="Gene3D" id="3.90.550.10">
    <property type="entry name" value="Spore Coat Polysaccharide Biosynthesis Protein SpsA, Chain A"/>
    <property type="match status" value="1"/>
</dbReference>
<evidence type="ECO:0008006" key="3">
    <source>
        <dbReference type="Google" id="ProtNLM"/>
    </source>
</evidence>
<dbReference type="InterPro" id="IPR002495">
    <property type="entry name" value="Glyco_trans_8"/>
</dbReference>
<dbReference type="Proteomes" id="UP000480303">
    <property type="component" value="Unassembled WGS sequence"/>
</dbReference>
<evidence type="ECO:0000313" key="2">
    <source>
        <dbReference type="Proteomes" id="UP000480303"/>
    </source>
</evidence>
<evidence type="ECO:0000313" key="1">
    <source>
        <dbReference type="EMBL" id="GFH42949.1"/>
    </source>
</evidence>
<dbReference type="InterPro" id="IPR029044">
    <property type="entry name" value="Nucleotide-diphossugar_trans"/>
</dbReference>
<gene>
    <name evidence="1" type="ORF">Hs30E_15000</name>
</gene>
<reference evidence="1 2" key="1">
    <citation type="submission" date="2020-02" db="EMBL/GenBank/DDBJ databases">
        <title>Draft genome sequence of Lactococcus sp. Hs30E4-3.</title>
        <authorList>
            <person name="Noda S."/>
            <person name="Yuki M."/>
            <person name="Ohkuma M."/>
        </authorList>
    </citation>
    <scope>NUCLEOTIDE SEQUENCE [LARGE SCALE GENOMIC DNA]</scope>
    <source>
        <strain evidence="1 2">Hs30E4-3</strain>
    </source>
</reference>
<dbReference type="Pfam" id="PF01501">
    <property type="entry name" value="Glyco_transf_8"/>
    <property type="match status" value="1"/>
</dbReference>
<proteinExistence type="predicted"/>
<dbReference type="AlphaFoldDB" id="A0A6A0BBX8"/>
<accession>A0A6A0BBX8</accession>
<dbReference type="GO" id="GO:0016757">
    <property type="term" value="F:glycosyltransferase activity"/>
    <property type="evidence" value="ECO:0007669"/>
    <property type="project" value="InterPro"/>
</dbReference>
<comment type="caution">
    <text evidence="1">The sequence shown here is derived from an EMBL/GenBank/DDBJ whole genome shotgun (WGS) entry which is preliminary data.</text>
</comment>
<dbReference type="EMBL" id="BLLI01000048">
    <property type="protein sequence ID" value="GFH42949.1"/>
    <property type="molecule type" value="Genomic_DNA"/>
</dbReference>
<keyword evidence="2" id="KW-1185">Reference proteome</keyword>
<sequence>MSDMQKIATYYGQKVVYVKIDENEFDYLKDANVVLERFPVQTYYSFLARKYLPETVERAMYFDFDVIFLDTIEAVYFQAFEGNYFIGVKEVYPKAVADLTEEELRLGKLVNGGTIIMNIAELRKNKVDSNYFKPFVDRLKQLPTVNFHGEALTFYSDQGLLAYVFRDKVKVMSEGQIFNNFSKLQPTGQEVIVHFYGQPKYHNSEISAIFSNYETRWLYTFHRYKLKAQIILGKVDALAVFAYFDQNLTKAIQYSDFSLMENYSIAFPWRRVPSDEMFSFELTHEE</sequence>
<name>A0A6A0BBX8_9LACT</name>
<protein>
    <recommendedName>
        <fullName evidence="3">Glycosyl transferase</fullName>
    </recommendedName>
</protein>